<reference evidence="1" key="1">
    <citation type="submission" date="2020-05" db="EMBL/GenBank/DDBJ databases">
        <title>Large-scale comparative analyses of tick genomes elucidate their genetic diversity and vector capacities.</title>
        <authorList>
            <person name="Jia N."/>
            <person name="Wang J."/>
            <person name="Shi W."/>
            <person name="Du L."/>
            <person name="Sun Y."/>
            <person name="Zhan W."/>
            <person name="Jiang J."/>
            <person name="Wang Q."/>
            <person name="Zhang B."/>
            <person name="Ji P."/>
            <person name="Sakyi L.B."/>
            <person name="Cui X."/>
            <person name="Yuan T."/>
            <person name="Jiang B."/>
            <person name="Yang W."/>
            <person name="Lam T.T.-Y."/>
            <person name="Chang Q."/>
            <person name="Ding S."/>
            <person name="Wang X."/>
            <person name="Zhu J."/>
            <person name="Ruan X."/>
            <person name="Zhao L."/>
            <person name="Wei J."/>
            <person name="Que T."/>
            <person name="Du C."/>
            <person name="Cheng J."/>
            <person name="Dai P."/>
            <person name="Han X."/>
            <person name="Huang E."/>
            <person name="Gao Y."/>
            <person name="Liu J."/>
            <person name="Shao H."/>
            <person name="Ye R."/>
            <person name="Li L."/>
            <person name="Wei W."/>
            <person name="Wang X."/>
            <person name="Wang C."/>
            <person name="Yang T."/>
            <person name="Huo Q."/>
            <person name="Li W."/>
            <person name="Guo W."/>
            <person name="Chen H."/>
            <person name="Zhou L."/>
            <person name="Ni X."/>
            <person name="Tian J."/>
            <person name="Zhou Y."/>
            <person name="Sheng Y."/>
            <person name="Liu T."/>
            <person name="Pan Y."/>
            <person name="Xia L."/>
            <person name="Li J."/>
            <person name="Zhao F."/>
            <person name="Cao W."/>
        </authorList>
    </citation>
    <scope>NUCLEOTIDE SEQUENCE</scope>
    <source>
        <strain evidence="1">Dsil-2018</strain>
    </source>
</reference>
<comment type="caution">
    <text evidence="1">The sequence shown here is derived from an EMBL/GenBank/DDBJ whole genome shotgun (WGS) entry which is preliminary data.</text>
</comment>
<gene>
    <name evidence="1" type="ORF">HPB49_021846</name>
</gene>
<sequence length="426" mass="47275">MFCYDMIAGKTTQIRFPKGLNITNTKQFYVSPDGQYFVLTGRFGEIHIVSAKSKECLDTLKMNKQVKSVAFAPDGSLMYTFGGNSICIWDMKSRRCRQRFTDQGCIEGLSLAASPNGQFLASGSDSGVVNVYETSKLLETRYPAPLKEIMNLTTEVTHLKFNCTSELLAMSSSFKPNAVKMSIDFHERGKNHQANVQKRITEIMKKGKKMQKAQQNYENIMDGINQAALQAFQKDVKTGGSNIDVIRYAAEEAKLKEKAAEKEQANLLAPAAPIVSWFEGVTEGGETYYWNMETGESSWEKPDANYVPLSDQQGSSNESVPPEDDSSQEPDSSVGPAPRASPYGEWQAVKPMEAPKIDLQLPKKPEGVEEVVISVPKDVPTKMKFMEKTVGSLESGEGEDTSSVFKKRSKLGCQGKRNVRQRTDDD</sequence>
<dbReference type="EMBL" id="CM023473">
    <property type="protein sequence ID" value="KAH7954786.1"/>
    <property type="molecule type" value="Genomic_DNA"/>
</dbReference>
<name>A0ACB8D0A7_DERSI</name>
<protein>
    <submittedName>
        <fullName evidence="1">Uncharacterized protein</fullName>
    </submittedName>
</protein>
<keyword evidence="2" id="KW-1185">Reference proteome</keyword>
<dbReference type="Proteomes" id="UP000821865">
    <property type="component" value="Chromosome 4"/>
</dbReference>
<organism evidence="1 2">
    <name type="scientific">Dermacentor silvarum</name>
    <name type="common">Tick</name>
    <dbReference type="NCBI Taxonomy" id="543639"/>
    <lineage>
        <taxon>Eukaryota</taxon>
        <taxon>Metazoa</taxon>
        <taxon>Ecdysozoa</taxon>
        <taxon>Arthropoda</taxon>
        <taxon>Chelicerata</taxon>
        <taxon>Arachnida</taxon>
        <taxon>Acari</taxon>
        <taxon>Parasitiformes</taxon>
        <taxon>Ixodida</taxon>
        <taxon>Ixodoidea</taxon>
        <taxon>Ixodidae</taxon>
        <taxon>Rhipicephalinae</taxon>
        <taxon>Dermacentor</taxon>
    </lineage>
</organism>
<accession>A0ACB8D0A7</accession>
<evidence type="ECO:0000313" key="2">
    <source>
        <dbReference type="Proteomes" id="UP000821865"/>
    </source>
</evidence>
<proteinExistence type="predicted"/>
<evidence type="ECO:0000313" key="1">
    <source>
        <dbReference type="EMBL" id="KAH7954786.1"/>
    </source>
</evidence>